<protein>
    <submittedName>
        <fullName evidence="2">Uncharacterized protein</fullName>
    </submittedName>
</protein>
<reference evidence="2 3" key="1">
    <citation type="submission" date="2017-07" db="EMBL/GenBank/DDBJ databases">
        <authorList>
            <person name="Talla V."/>
            <person name="Backstrom N."/>
        </authorList>
    </citation>
    <scope>NUCLEOTIDE SEQUENCE [LARGE SCALE GENOMIC DNA]</scope>
</reference>
<evidence type="ECO:0000313" key="3">
    <source>
        <dbReference type="Proteomes" id="UP000324832"/>
    </source>
</evidence>
<feature type="chain" id="PRO_5022790719" evidence="1">
    <location>
        <begin position="27"/>
        <end position="72"/>
    </location>
</feature>
<accession>A0A5E4PV68</accession>
<dbReference type="AlphaFoldDB" id="A0A5E4PV68"/>
<name>A0A5E4PV68_9NEOP</name>
<dbReference type="Proteomes" id="UP000324832">
    <property type="component" value="Unassembled WGS sequence"/>
</dbReference>
<proteinExistence type="predicted"/>
<keyword evidence="3" id="KW-1185">Reference proteome</keyword>
<organism evidence="2 3">
    <name type="scientific">Leptidea sinapis</name>
    <dbReference type="NCBI Taxonomy" id="189913"/>
    <lineage>
        <taxon>Eukaryota</taxon>
        <taxon>Metazoa</taxon>
        <taxon>Ecdysozoa</taxon>
        <taxon>Arthropoda</taxon>
        <taxon>Hexapoda</taxon>
        <taxon>Insecta</taxon>
        <taxon>Pterygota</taxon>
        <taxon>Neoptera</taxon>
        <taxon>Endopterygota</taxon>
        <taxon>Lepidoptera</taxon>
        <taxon>Glossata</taxon>
        <taxon>Ditrysia</taxon>
        <taxon>Papilionoidea</taxon>
        <taxon>Pieridae</taxon>
        <taxon>Dismorphiinae</taxon>
        <taxon>Leptidea</taxon>
    </lineage>
</organism>
<feature type="signal peptide" evidence="1">
    <location>
        <begin position="1"/>
        <end position="26"/>
    </location>
</feature>
<gene>
    <name evidence="2" type="ORF">LSINAPIS_LOCUS2476</name>
</gene>
<evidence type="ECO:0000256" key="1">
    <source>
        <dbReference type="SAM" id="SignalP"/>
    </source>
</evidence>
<evidence type="ECO:0000313" key="2">
    <source>
        <dbReference type="EMBL" id="VVC89332.1"/>
    </source>
</evidence>
<dbReference type="EMBL" id="FZQP02000515">
    <property type="protein sequence ID" value="VVC89332.1"/>
    <property type="molecule type" value="Genomic_DNA"/>
</dbReference>
<keyword evidence="1" id="KW-0732">Signal</keyword>
<sequence length="72" mass="8737">MKMKIVNVNVLIALFTILCLLACSEAVPVKSRNLDYLEAIRRMQQIPQWHCMRYRRFHPHGHCSRWWLTRRT</sequence>